<dbReference type="InterPro" id="IPR036397">
    <property type="entry name" value="RNaseH_sf"/>
</dbReference>
<dbReference type="EMBL" id="QJKJ01004280">
    <property type="protein sequence ID" value="RDX94796.1"/>
    <property type="molecule type" value="Genomic_DNA"/>
</dbReference>
<proteinExistence type="predicted"/>
<keyword evidence="3" id="KW-1185">Reference proteome</keyword>
<dbReference type="PANTHER" id="PTHR47266">
    <property type="entry name" value="ENDONUCLEASE-RELATED"/>
    <property type="match status" value="1"/>
</dbReference>
<feature type="non-terminal residue" evidence="2">
    <location>
        <position position="1"/>
    </location>
</feature>
<dbReference type="Gene3D" id="3.30.420.10">
    <property type="entry name" value="Ribonuclease H-like superfamily/Ribonuclease H"/>
    <property type="match status" value="1"/>
</dbReference>
<gene>
    <name evidence="2" type="primary">gag-pol</name>
    <name evidence="2" type="ORF">CR513_22787</name>
</gene>
<evidence type="ECO:0000313" key="2">
    <source>
        <dbReference type="EMBL" id="RDX94796.1"/>
    </source>
</evidence>
<feature type="domain" description="Integrase catalytic" evidence="1">
    <location>
        <begin position="1"/>
        <end position="159"/>
    </location>
</feature>
<evidence type="ECO:0000259" key="1">
    <source>
        <dbReference type="PROSITE" id="PS50994"/>
    </source>
</evidence>
<dbReference type="SUPFAM" id="SSF53098">
    <property type="entry name" value="Ribonuclease H-like"/>
    <property type="match status" value="1"/>
</dbReference>
<evidence type="ECO:0000313" key="3">
    <source>
        <dbReference type="Proteomes" id="UP000257109"/>
    </source>
</evidence>
<dbReference type="Proteomes" id="UP000257109">
    <property type="component" value="Unassembled WGS sequence"/>
</dbReference>
<protein>
    <submittedName>
        <fullName evidence="2">Gag-Pol polyprotein</fullName>
    </submittedName>
</protein>
<dbReference type="InterPro" id="IPR001584">
    <property type="entry name" value="Integrase_cat-core"/>
</dbReference>
<dbReference type="GO" id="GO:0015074">
    <property type="term" value="P:DNA integration"/>
    <property type="evidence" value="ECO:0007669"/>
    <property type="project" value="InterPro"/>
</dbReference>
<dbReference type="InterPro" id="IPR052160">
    <property type="entry name" value="Gypsy_RT_Integrase-like"/>
</dbReference>
<dbReference type="OrthoDB" id="1434039at2759"/>
<dbReference type="AlphaFoldDB" id="A0A371GWF5"/>
<comment type="caution">
    <text evidence="2">The sequence shown here is derived from an EMBL/GenBank/DDBJ whole genome shotgun (WGS) entry which is preliminary data.</text>
</comment>
<organism evidence="2 3">
    <name type="scientific">Mucuna pruriens</name>
    <name type="common">Velvet bean</name>
    <name type="synonym">Dolichos pruriens</name>
    <dbReference type="NCBI Taxonomy" id="157652"/>
    <lineage>
        <taxon>Eukaryota</taxon>
        <taxon>Viridiplantae</taxon>
        <taxon>Streptophyta</taxon>
        <taxon>Embryophyta</taxon>
        <taxon>Tracheophyta</taxon>
        <taxon>Spermatophyta</taxon>
        <taxon>Magnoliopsida</taxon>
        <taxon>eudicotyledons</taxon>
        <taxon>Gunneridae</taxon>
        <taxon>Pentapetalae</taxon>
        <taxon>rosids</taxon>
        <taxon>fabids</taxon>
        <taxon>Fabales</taxon>
        <taxon>Fabaceae</taxon>
        <taxon>Papilionoideae</taxon>
        <taxon>50 kb inversion clade</taxon>
        <taxon>NPAAA clade</taxon>
        <taxon>indigoferoid/millettioid clade</taxon>
        <taxon>Phaseoleae</taxon>
        <taxon>Mucuna</taxon>
    </lineage>
</organism>
<dbReference type="GO" id="GO:0003676">
    <property type="term" value="F:nucleic acid binding"/>
    <property type="evidence" value="ECO:0007669"/>
    <property type="project" value="InterPro"/>
</dbReference>
<dbReference type="PROSITE" id="PS50994">
    <property type="entry name" value="INTEGRASE"/>
    <property type="match status" value="1"/>
</dbReference>
<dbReference type="InterPro" id="IPR012337">
    <property type="entry name" value="RNaseH-like_sf"/>
</dbReference>
<accession>A0A371GWF5</accession>
<reference evidence="2" key="1">
    <citation type="submission" date="2018-05" db="EMBL/GenBank/DDBJ databases">
        <title>Draft genome of Mucuna pruriens seed.</title>
        <authorList>
            <person name="Nnadi N.E."/>
            <person name="Vos R."/>
            <person name="Hasami M.H."/>
            <person name="Devisetty U.K."/>
            <person name="Aguiy J.C."/>
        </authorList>
    </citation>
    <scope>NUCLEOTIDE SEQUENCE [LARGE SCALE GENOMIC DNA]</scope>
    <source>
        <strain evidence="2">JCA_2017</strain>
    </source>
</reference>
<name>A0A371GWF5_MUCPR</name>
<sequence>MKCLSSLCYFVKFFMYEVLILWGHSRLPAVDYVSRWIEAKATRADDAKTVVKILKSNIFYRFGVLKALINDHGSHFCNCVMAMVVEKYGVVHQIAIVYHPQTNDQVEVFNMEFKKLLQKMVNPSQNDWSHLLEDTLWTYKTAYQTPLRMSPYWFVFDKACYLSVEIEHQLTRRSRSAIWPMTKPAESENCSCRSWRSHA</sequence>
<dbReference type="Pfam" id="PF00665">
    <property type="entry name" value="rve"/>
    <property type="match status" value="1"/>
</dbReference>